<sequence>MSNMMFISSLKVVEVVVEMVMMEFHEDGAFGGVGDEEVVVGEEEEALVKFMVEWFEEDEDSKKNGKDDLLIRKHRIKVEKHED</sequence>
<dbReference type="EMBL" id="BKCJ010008909">
    <property type="protein sequence ID" value="GEU84513.1"/>
    <property type="molecule type" value="Genomic_DNA"/>
</dbReference>
<protein>
    <submittedName>
        <fullName evidence="1">Uncharacterized protein</fullName>
    </submittedName>
</protein>
<proteinExistence type="predicted"/>
<dbReference type="AlphaFoldDB" id="A0A6L2NE51"/>
<gene>
    <name evidence="1" type="ORF">Tci_056491</name>
</gene>
<comment type="caution">
    <text evidence="1">The sequence shown here is derived from an EMBL/GenBank/DDBJ whole genome shotgun (WGS) entry which is preliminary data.</text>
</comment>
<accession>A0A6L2NE51</accession>
<evidence type="ECO:0000313" key="1">
    <source>
        <dbReference type="EMBL" id="GEU84513.1"/>
    </source>
</evidence>
<reference evidence="1" key="1">
    <citation type="journal article" date="2019" name="Sci. Rep.">
        <title>Draft genome of Tanacetum cinerariifolium, the natural source of mosquito coil.</title>
        <authorList>
            <person name="Yamashiro T."/>
            <person name="Shiraishi A."/>
            <person name="Satake H."/>
            <person name="Nakayama K."/>
        </authorList>
    </citation>
    <scope>NUCLEOTIDE SEQUENCE</scope>
</reference>
<organism evidence="1">
    <name type="scientific">Tanacetum cinerariifolium</name>
    <name type="common">Dalmatian daisy</name>
    <name type="synonym">Chrysanthemum cinerariifolium</name>
    <dbReference type="NCBI Taxonomy" id="118510"/>
    <lineage>
        <taxon>Eukaryota</taxon>
        <taxon>Viridiplantae</taxon>
        <taxon>Streptophyta</taxon>
        <taxon>Embryophyta</taxon>
        <taxon>Tracheophyta</taxon>
        <taxon>Spermatophyta</taxon>
        <taxon>Magnoliopsida</taxon>
        <taxon>eudicotyledons</taxon>
        <taxon>Gunneridae</taxon>
        <taxon>Pentapetalae</taxon>
        <taxon>asterids</taxon>
        <taxon>campanulids</taxon>
        <taxon>Asterales</taxon>
        <taxon>Asteraceae</taxon>
        <taxon>Asteroideae</taxon>
        <taxon>Anthemideae</taxon>
        <taxon>Anthemidinae</taxon>
        <taxon>Tanacetum</taxon>
    </lineage>
</organism>
<name>A0A6L2NE51_TANCI</name>